<gene>
    <name evidence="2" type="ORF">Cgig2_003216</name>
</gene>
<sequence length="201" mass="22738">MPRPEATTCTQVSDLIDHANRLRLDSDKFGELLAIMWECWNARNIFIFKNSDKNLHVLGKKAIEFVHSFRAHHEPICFIDSSSHPTAWSPPIAGCLKLNFDRGLVGDSFWGWGFVLRTQDGHVLLADAKHGRNPATATTEEARSCLYSLCYAYEFGARNIIVEGHNLSLIYMLQAKSTYDNTVGLFICSILSFIEKFAFFS</sequence>
<feature type="domain" description="RNase H type-1" evidence="1">
    <location>
        <begin position="111"/>
        <end position="200"/>
    </location>
</feature>
<evidence type="ECO:0000313" key="3">
    <source>
        <dbReference type="Proteomes" id="UP001153076"/>
    </source>
</evidence>
<dbReference type="Pfam" id="PF13456">
    <property type="entry name" value="RVT_3"/>
    <property type="match status" value="1"/>
</dbReference>
<name>A0A9Q1K507_9CARY</name>
<dbReference type="AlphaFoldDB" id="A0A9Q1K507"/>
<proteinExistence type="predicted"/>
<protein>
    <recommendedName>
        <fullName evidence="1">RNase H type-1 domain-containing protein</fullName>
    </recommendedName>
</protein>
<dbReference type="EMBL" id="JAKOGI010000340">
    <property type="protein sequence ID" value="KAJ8436518.1"/>
    <property type="molecule type" value="Genomic_DNA"/>
</dbReference>
<evidence type="ECO:0000313" key="2">
    <source>
        <dbReference type="EMBL" id="KAJ8436518.1"/>
    </source>
</evidence>
<accession>A0A9Q1K507</accession>
<dbReference type="PANTHER" id="PTHR47074">
    <property type="entry name" value="BNAC02G40300D PROTEIN"/>
    <property type="match status" value="1"/>
</dbReference>
<keyword evidence="3" id="KW-1185">Reference proteome</keyword>
<comment type="caution">
    <text evidence="2">The sequence shown here is derived from an EMBL/GenBank/DDBJ whole genome shotgun (WGS) entry which is preliminary data.</text>
</comment>
<dbReference type="OrthoDB" id="1436518at2759"/>
<dbReference type="GO" id="GO:0003676">
    <property type="term" value="F:nucleic acid binding"/>
    <property type="evidence" value="ECO:0007669"/>
    <property type="project" value="InterPro"/>
</dbReference>
<dbReference type="GO" id="GO:0004523">
    <property type="term" value="F:RNA-DNA hybrid ribonuclease activity"/>
    <property type="evidence" value="ECO:0007669"/>
    <property type="project" value="InterPro"/>
</dbReference>
<dbReference type="PANTHER" id="PTHR47074:SF21">
    <property type="entry name" value="RNASE H TYPE-1 DOMAIN-CONTAINING PROTEIN"/>
    <property type="match status" value="1"/>
</dbReference>
<dbReference type="Proteomes" id="UP001153076">
    <property type="component" value="Unassembled WGS sequence"/>
</dbReference>
<organism evidence="2 3">
    <name type="scientific">Carnegiea gigantea</name>
    <dbReference type="NCBI Taxonomy" id="171969"/>
    <lineage>
        <taxon>Eukaryota</taxon>
        <taxon>Viridiplantae</taxon>
        <taxon>Streptophyta</taxon>
        <taxon>Embryophyta</taxon>
        <taxon>Tracheophyta</taxon>
        <taxon>Spermatophyta</taxon>
        <taxon>Magnoliopsida</taxon>
        <taxon>eudicotyledons</taxon>
        <taxon>Gunneridae</taxon>
        <taxon>Pentapetalae</taxon>
        <taxon>Caryophyllales</taxon>
        <taxon>Cactineae</taxon>
        <taxon>Cactaceae</taxon>
        <taxon>Cactoideae</taxon>
        <taxon>Echinocereeae</taxon>
        <taxon>Carnegiea</taxon>
    </lineage>
</organism>
<evidence type="ECO:0000259" key="1">
    <source>
        <dbReference type="Pfam" id="PF13456"/>
    </source>
</evidence>
<reference evidence="2" key="1">
    <citation type="submission" date="2022-04" db="EMBL/GenBank/DDBJ databases">
        <title>Carnegiea gigantea Genome sequencing and assembly v2.</title>
        <authorList>
            <person name="Copetti D."/>
            <person name="Sanderson M.J."/>
            <person name="Burquez A."/>
            <person name="Wojciechowski M.F."/>
        </authorList>
    </citation>
    <scope>NUCLEOTIDE SEQUENCE</scope>
    <source>
        <strain evidence="2">SGP5-SGP5p</strain>
        <tissue evidence="2">Aerial part</tissue>
    </source>
</reference>
<dbReference type="InterPro" id="IPR002156">
    <property type="entry name" value="RNaseH_domain"/>
</dbReference>
<dbReference type="InterPro" id="IPR052929">
    <property type="entry name" value="RNase_H-like_EbsB-rel"/>
</dbReference>